<dbReference type="RefSeq" id="WP_072999915.1">
    <property type="nucleotide sequence ID" value="NZ_FRAM01000004.1"/>
</dbReference>
<protein>
    <recommendedName>
        <fullName evidence="5">Phosphoribosyl-ATP pyrophosphatase</fullName>
    </recommendedName>
</protein>
<evidence type="ECO:0000313" key="3">
    <source>
        <dbReference type="EMBL" id="SHK65217.1"/>
    </source>
</evidence>
<keyword evidence="2" id="KW-0812">Transmembrane</keyword>
<proteinExistence type="predicted"/>
<dbReference type="STRING" id="216903.SAMN05444371_3185"/>
<dbReference type="AlphaFoldDB" id="A0A1M6U7P9"/>
<accession>A0A1M6U7P9</accession>
<feature type="transmembrane region" description="Helical" evidence="2">
    <location>
        <begin position="128"/>
        <end position="144"/>
    </location>
</feature>
<reference evidence="4" key="1">
    <citation type="submission" date="2016-11" db="EMBL/GenBank/DDBJ databases">
        <authorList>
            <person name="Varghese N."/>
            <person name="Submissions S."/>
        </authorList>
    </citation>
    <scope>NUCLEOTIDE SEQUENCE [LARGE SCALE GENOMIC DNA]</scope>
    <source>
        <strain evidence="4">DSM 18016</strain>
    </source>
</reference>
<dbReference type="OrthoDB" id="1450387at2"/>
<evidence type="ECO:0000256" key="1">
    <source>
        <dbReference type="SAM" id="Coils"/>
    </source>
</evidence>
<feature type="coiled-coil region" evidence="1">
    <location>
        <begin position="1"/>
        <end position="28"/>
    </location>
</feature>
<sequence>MAANYNNLDELRSQKRLLKQEIGDLEDILTFKNKKQSLGVMTHGFTDKYLKETKNINGETELSLDTENIMREVSSGIKESVSKKNMMGLANDSVRSGLLEDTLRIGAVTLVGNYAKKNMMNKSWKKKLIGAALIYVAPYALRFLRKKLDEYQRNRTTSSMEKLI</sequence>
<gene>
    <name evidence="3" type="ORF">SAMN05444371_3185</name>
</gene>
<keyword evidence="4" id="KW-1185">Reference proteome</keyword>
<dbReference type="EMBL" id="FRAM01000004">
    <property type="protein sequence ID" value="SHK65217.1"/>
    <property type="molecule type" value="Genomic_DNA"/>
</dbReference>
<organism evidence="3 4">
    <name type="scientific">Epilithonimonas mollis</name>
    <dbReference type="NCBI Taxonomy" id="216903"/>
    <lineage>
        <taxon>Bacteria</taxon>
        <taxon>Pseudomonadati</taxon>
        <taxon>Bacteroidota</taxon>
        <taxon>Flavobacteriia</taxon>
        <taxon>Flavobacteriales</taxon>
        <taxon>Weeksellaceae</taxon>
        <taxon>Chryseobacterium group</taxon>
        <taxon>Epilithonimonas</taxon>
    </lineage>
</organism>
<evidence type="ECO:0008006" key="5">
    <source>
        <dbReference type="Google" id="ProtNLM"/>
    </source>
</evidence>
<evidence type="ECO:0000313" key="4">
    <source>
        <dbReference type="Proteomes" id="UP000184498"/>
    </source>
</evidence>
<evidence type="ECO:0000256" key="2">
    <source>
        <dbReference type="SAM" id="Phobius"/>
    </source>
</evidence>
<dbReference type="Proteomes" id="UP000184498">
    <property type="component" value="Unassembled WGS sequence"/>
</dbReference>
<keyword evidence="1" id="KW-0175">Coiled coil</keyword>
<keyword evidence="2" id="KW-1133">Transmembrane helix</keyword>
<keyword evidence="2" id="KW-0472">Membrane</keyword>
<name>A0A1M6U7P9_9FLAO</name>